<dbReference type="Gene3D" id="3.30.530.20">
    <property type="match status" value="1"/>
</dbReference>
<accession>A0A4Y7IGM4</accession>
<proteinExistence type="predicted"/>
<dbReference type="Proteomes" id="UP000316621">
    <property type="component" value="Chromosome 1"/>
</dbReference>
<dbReference type="Gramene" id="RZC46861">
    <property type="protein sequence ID" value="RZC46861"/>
    <property type="gene ID" value="C5167_039805"/>
</dbReference>
<dbReference type="SUPFAM" id="SSF55961">
    <property type="entry name" value="Bet v1-like"/>
    <property type="match status" value="1"/>
</dbReference>
<dbReference type="AlphaFoldDB" id="A0A4Y7IGM4"/>
<dbReference type="OMA" id="WAIYTAP"/>
<protein>
    <submittedName>
        <fullName evidence="1">Uncharacterized protein</fullName>
    </submittedName>
</protein>
<sequence>MRYEFINEFEVNHASADDVWAIYTAPNFPTLAAQLLPGLLKSKDIVEGDGCSVDTILSVVFLPGCVVPLY</sequence>
<evidence type="ECO:0000313" key="2">
    <source>
        <dbReference type="Proteomes" id="UP000316621"/>
    </source>
</evidence>
<dbReference type="EMBL" id="CM010715">
    <property type="protein sequence ID" value="RZC46861.1"/>
    <property type="molecule type" value="Genomic_DNA"/>
</dbReference>
<gene>
    <name evidence="1" type="ORF">C5167_039805</name>
</gene>
<reference evidence="1 2" key="1">
    <citation type="journal article" date="2018" name="Science">
        <title>The opium poppy genome and morphinan production.</title>
        <authorList>
            <person name="Guo L."/>
            <person name="Winzer T."/>
            <person name="Yang X."/>
            <person name="Li Y."/>
            <person name="Ning Z."/>
            <person name="He Z."/>
            <person name="Teodor R."/>
            <person name="Lu Y."/>
            <person name="Bowser T.A."/>
            <person name="Graham I.A."/>
            <person name="Ye K."/>
        </authorList>
    </citation>
    <scope>NUCLEOTIDE SEQUENCE [LARGE SCALE GENOMIC DNA]</scope>
    <source>
        <strain evidence="2">cv. HN1</strain>
        <tissue evidence="1">Leaves</tissue>
    </source>
</reference>
<evidence type="ECO:0000313" key="1">
    <source>
        <dbReference type="EMBL" id="RZC46861.1"/>
    </source>
</evidence>
<dbReference type="InterPro" id="IPR023393">
    <property type="entry name" value="START-like_dom_sf"/>
</dbReference>
<name>A0A4Y7IGM4_PAPSO</name>
<keyword evidence="2" id="KW-1185">Reference proteome</keyword>
<organism evidence="1 2">
    <name type="scientific">Papaver somniferum</name>
    <name type="common">Opium poppy</name>
    <dbReference type="NCBI Taxonomy" id="3469"/>
    <lineage>
        <taxon>Eukaryota</taxon>
        <taxon>Viridiplantae</taxon>
        <taxon>Streptophyta</taxon>
        <taxon>Embryophyta</taxon>
        <taxon>Tracheophyta</taxon>
        <taxon>Spermatophyta</taxon>
        <taxon>Magnoliopsida</taxon>
        <taxon>Ranunculales</taxon>
        <taxon>Papaveraceae</taxon>
        <taxon>Papaveroideae</taxon>
        <taxon>Papaver</taxon>
    </lineage>
</organism>